<dbReference type="InterPro" id="IPR023798">
    <property type="entry name" value="Ribosomal_uS7_dom"/>
</dbReference>
<evidence type="ECO:0000313" key="10">
    <source>
        <dbReference type="EMBL" id="KAK0672939.1"/>
    </source>
</evidence>
<dbReference type="Gene3D" id="1.10.455.10">
    <property type="entry name" value="Ribosomal protein S7 domain"/>
    <property type="match status" value="1"/>
</dbReference>
<evidence type="ECO:0000256" key="2">
    <source>
        <dbReference type="ARBA" id="ARBA00007151"/>
    </source>
</evidence>
<evidence type="ECO:0000256" key="3">
    <source>
        <dbReference type="ARBA" id="ARBA00022980"/>
    </source>
</evidence>
<comment type="caution">
    <text evidence="10">The sequence shown here is derived from an EMBL/GenBank/DDBJ whole genome shotgun (WGS) entry which is preliminary data.</text>
</comment>
<feature type="compositionally biased region" description="Low complexity" evidence="8">
    <location>
        <begin position="52"/>
        <end position="91"/>
    </location>
</feature>
<dbReference type="SUPFAM" id="SSF47973">
    <property type="entry name" value="Ribosomal protein S7"/>
    <property type="match status" value="1"/>
</dbReference>
<feature type="region of interest" description="Disordered" evidence="8">
    <location>
        <begin position="47"/>
        <end position="94"/>
    </location>
</feature>
<evidence type="ECO:0000256" key="4">
    <source>
        <dbReference type="ARBA" id="ARBA00023128"/>
    </source>
</evidence>
<keyword evidence="4" id="KW-0496">Mitochondrion</keyword>
<dbReference type="CDD" id="cd14868">
    <property type="entry name" value="uS7_Mitochondria_Fungi"/>
    <property type="match status" value="1"/>
</dbReference>
<evidence type="ECO:0000256" key="6">
    <source>
        <dbReference type="ARBA" id="ARBA00037226"/>
    </source>
</evidence>
<feature type="domain" description="Small ribosomal subunit protein uS7" evidence="9">
    <location>
        <begin position="134"/>
        <end position="298"/>
    </location>
</feature>
<dbReference type="GO" id="GO:0005739">
    <property type="term" value="C:mitochondrion"/>
    <property type="evidence" value="ECO:0007669"/>
    <property type="project" value="UniProtKB-SubCell"/>
</dbReference>
<comment type="function">
    <text evidence="6">Component of the mitochondrial ribosome (mitoribosome), a dedicated translation machinery responsible for the synthesis of mitochondrial genome-encoded proteins, including at least some of the essential transmembrane subunits of the mitochondrial respiratory chain. The mitoribosomes are attached to the mitochondrial inner membrane and translation products are cotranslationally integrated into the membrane.</text>
</comment>
<keyword evidence="3 10" id="KW-0689">Ribosomal protein</keyword>
<organism evidence="10 11">
    <name type="scientific">Cercophora samala</name>
    <dbReference type="NCBI Taxonomy" id="330535"/>
    <lineage>
        <taxon>Eukaryota</taxon>
        <taxon>Fungi</taxon>
        <taxon>Dikarya</taxon>
        <taxon>Ascomycota</taxon>
        <taxon>Pezizomycotina</taxon>
        <taxon>Sordariomycetes</taxon>
        <taxon>Sordariomycetidae</taxon>
        <taxon>Sordariales</taxon>
        <taxon>Lasiosphaeriaceae</taxon>
        <taxon>Cercophora</taxon>
    </lineage>
</organism>
<keyword evidence="11" id="KW-1185">Reference proteome</keyword>
<dbReference type="EMBL" id="JAULSY010000009">
    <property type="protein sequence ID" value="KAK0672939.1"/>
    <property type="molecule type" value="Genomic_DNA"/>
</dbReference>
<evidence type="ECO:0000256" key="8">
    <source>
        <dbReference type="SAM" id="MobiDB-lite"/>
    </source>
</evidence>
<evidence type="ECO:0000256" key="7">
    <source>
        <dbReference type="ARBA" id="ARBA00039306"/>
    </source>
</evidence>
<dbReference type="PANTHER" id="PTHR11205">
    <property type="entry name" value="RIBOSOMAL PROTEIN S7"/>
    <property type="match status" value="1"/>
</dbReference>
<dbReference type="GO" id="GO:0005840">
    <property type="term" value="C:ribosome"/>
    <property type="evidence" value="ECO:0007669"/>
    <property type="project" value="UniProtKB-KW"/>
</dbReference>
<gene>
    <name evidence="10" type="ORF">QBC41DRAFT_312390</name>
</gene>
<reference evidence="10" key="1">
    <citation type="submission" date="2023-06" db="EMBL/GenBank/DDBJ databases">
        <title>Genome-scale phylogeny and comparative genomics of the fungal order Sordariales.</title>
        <authorList>
            <consortium name="Lawrence Berkeley National Laboratory"/>
            <person name="Hensen N."/>
            <person name="Bonometti L."/>
            <person name="Westerberg I."/>
            <person name="Brannstrom I.O."/>
            <person name="Guillou S."/>
            <person name="Cros-Aarteil S."/>
            <person name="Calhoun S."/>
            <person name="Haridas S."/>
            <person name="Kuo A."/>
            <person name="Mondo S."/>
            <person name="Pangilinan J."/>
            <person name="Riley R."/>
            <person name="Labutti K."/>
            <person name="Andreopoulos B."/>
            <person name="Lipzen A."/>
            <person name="Chen C."/>
            <person name="Yanf M."/>
            <person name="Daum C."/>
            <person name="Ng V."/>
            <person name="Clum A."/>
            <person name="Steindorff A."/>
            <person name="Ohm R."/>
            <person name="Martin F."/>
            <person name="Silar P."/>
            <person name="Natvig D."/>
            <person name="Lalanne C."/>
            <person name="Gautier V."/>
            <person name="Ament-Velasquez S.L."/>
            <person name="Kruys A."/>
            <person name="Hutchinson M.I."/>
            <person name="Powell A.J."/>
            <person name="Barry K."/>
            <person name="Miller A.N."/>
            <person name="Grigoriev I.V."/>
            <person name="Debuchy R."/>
            <person name="Gladieux P."/>
            <person name="Thoren M.H."/>
            <person name="Johannesson H."/>
        </authorList>
    </citation>
    <scope>NUCLEOTIDE SEQUENCE</scope>
    <source>
        <strain evidence="10">CBS 307.81</strain>
    </source>
</reference>
<dbReference type="AlphaFoldDB" id="A0AA39ZL31"/>
<comment type="subcellular location">
    <subcellularLocation>
        <location evidence="1">Mitochondrion</location>
    </subcellularLocation>
</comment>
<proteinExistence type="inferred from homology"/>
<sequence>MPPRLNLASAFRALSLRSTTPAAGPGISQPLLSQKLAAPVARRFYSDNLTPNSNNESSSSSQIASSPGQLPPSSSSSSSKEVGEQQQQQQQRHNEDNLDALSRLEMVAYGLNPFNARKEGHKYGLPSLPLPSELHKDHRYDDVMGQITRLLMKDGKLSKAQRDMAMILNYLRTSPAPKTNPARPLIPGSPAPHFLPLDPVTYLRVAIDSVAPLVKIRGFRGLAGGGRNLEVPAPLAARQRRRTAFMWILDAVQKRKSKGSGRKMFPTRVAEEIVAVVEGRSTVWDKRAQVHKLGTATRANLMNSQIKNFL</sequence>
<dbReference type="GO" id="GO:0006412">
    <property type="term" value="P:translation"/>
    <property type="evidence" value="ECO:0007669"/>
    <property type="project" value="InterPro"/>
</dbReference>
<evidence type="ECO:0000259" key="9">
    <source>
        <dbReference type="Pfam" id="PF00177"/>
    </source>
</evidence>
<dbReference type="InterPro" id="IPR047988">
    <property type="entry name" value="Ribosomal_uS7m_fungi"/>
</dbReference>
<dbReference type="Proteomes" id="UP001174997">
    <property type="component" value="Unassembled WGS sequence"/>
</dbReference>
<evidence type="ECO:0000256" key="1">
    <source>
        <dbReference type="ARBA" id="ARBA00004173"/>
    </source>
</evidence>
<keyword evidence="5" id="KW-0687">Ribonucleoprotein</keyword>
<comment type="similarity">
    <text evidence="2">Belongs to the universal ribosomal protein uS7 family.</text>
</comment>
<name>A0AA39ZL31_9PEZI</name>
<dbReference type="Pfam" id="PF00177">
    <property type="entry name" value="Ribosomal_S7"/>
    <property type="match status" value="1"/>
</dbReference>
<evidence type="ECO:0000313" key="11">
    <source>
        <dbReference type="Proteomes" id="UP001174997"/>
    </source>
</evidence>
<dbReference type="InterPro" id="IPR036823">
    <property type="entry name" value="Ribosomal_uS7_dom_sf"/>
</dbReference>
<accession>A0AA39ZL31</accession>
<protein>
    <recommendedName>
        <fullName evidence="7">Small ribosomal subunit protein uS7m</fullName>
    </recommendedName>
</protein>
<dbReference type="GO" id="GO:1990904">
    <property type="term" value="C:ribonucleoprotein complex"/>
    <property type="evidence" value="ECO:0007669"/>
    <property type="project" value="UniProtKB-KW"/>
</dbReference>
<evidence type="ECO:0000256" key="5">
    <source>
        <dbReference type="ARBA" id="ARBA00023274"/>
    </source>
</evidence>
<dbReference type="InterPro" id="IPR000235">
    <property type="entry name" value="Ribosomal_uS7"/>
</dbReference>
<dbReference type="FunFam" id="1.10.455.10:FF:000006">
    <property type="entry name" value="37S ribosomal protein S7, mitochondrial"/>
    <property type="match status" value="1"/>
</dbReference>